<keyword evidence="3" id="KW-1185">Reference proteome</keyword>
<organism evidence="2 3">
    <name type="scientific">Arthrobacter stackebrandtii</name>
    <dbReference type="NCBI Taxonomy" id="272161"/>
    <lineage>
        <taxon>Bacteria</taxon>
        <taxon>Bacillati</taxon>
        <taxon>Actinomycetota</taxon>
        <taxon>Actinomycetes</taxon>
        <taxon>Micrococcales</taxon>
        <taxon>Micrococcaceae</taxon>
        <taxon>Arthrobacter</taxon>
    </lineage>
</organism>
<dbReference type="EMBL" id="JAGIOI010000001">
    <property type="protein sequence ID" value="MBP2412986.1"/>
    <property type="molecule type" value="Genomic_DNA"/>
</dbReference>
<feature type="domain" description="DUF1990" evidence="1">
    <location>
        <begin position="24"/>
        <end position="182"/>
    </location>
</feature>
<dbReference type="RefSeq" id="WP_209679796.1">
    <property type="nucleotide sequence ID" value="NZ_JAGIOI010000001.1"/>
</dbReference>
<accession>A0ABS4YW47</accession>
<sequence length="191" mass="19688">MLPKASRGRLDYPSLGLTELAAAREPGATTWPAGFAHLDRDITVGSGRAAFDALAEGIMGWQVQRLAGLSVKAPPRAVVGARVVSGFGVGSLRLPVPCEVVWAMEPAAVEGPGGETIRAGFGYGTLPGHPALGEEAFVAELAPGGAVHFRLLAFSRPAGLIYTLGAPVTRLAQSGVTRSYQQAARQLAGGF</sequence>
<dbReference type="InterPro" id="IPR014457">
    <property type="entry name" value="UCP010260"/>
</dbReference>
<comment type="caution">
    <text evidence="2">The sequence shown here is derived from an EMBL/GenBank/DDBJ whole genome shotgun (WGS) entry which is preliminary data.</text>
</comment>
<dbReference type="PANTHER" id="PTHR34202">
    <property type="entry name" value="UPF0548 PROTEIN"/>
    <property type="match status" value="1"/>
</dbReference>
<dbReference type="InterPro" id="IPR018960">
    <property type="entry name" value="DUF1990"/>
</dbReference>
<evidence type="ECO:0000313" key="2">
    <source>
        <dbReference type="EMBL" id="MBP2412986.1"/>
    </source>
</evidence>
<dbReference type="Pfam" id="PF09348">
    <property type="entry name" value="DUF1990"/>
    <property type="match status" value="1"/>
</dbReference>
<dbReference type="PANTHER" id="PTHR34202:SF1">
    <property type="entry name" value="UPF0548 PROTEIN"/>
    <property type="match status" value="1"/>
</dbReference>
<dbReference type="Proteomes" id="UP000711614">
    <property type="component" value="Unassembled WGS sequence"/>
</dbReference>
<dbReference type="PIRSF" id="PIRSF010260">
    <property type="entry name" value="UCP010260"/>
    <property type="match status" value="1"/>
</dbReference>
<reference evidence="2 3" key="1">
    <citation type="submission" date="2021-03" db="EMBL/GenBank/DDBJ databases">
        <title>Sequencing the genomes of 1000 actinobacteria strains.</title>
        <authorList>
            <person name="Klenk H.-P."/>
        </authorList>
    </citation>
    <scope>NUCLEOTIDE SEQUENCE [LARGE SCALE GENOMIC DNA]</scope>
    <source>
        <strain evidence="2 3">DSM 16005</strain>
    </source>
</reference>
<evidence type="ECO:0000313" key="3">
    <source>
        <dbReference type="Proteomes" id="UP000711614"/>
    </source>
</evidence>
<protein>
    <submittedName>
        <fullName evidence="2">Uncharacterized protein (UPF0548 family)</fullName>
    </submittedName>
</protein>
<gene>
    <name evidence="2" type="ORF">JOF48_001785</name>
</gene>
<proteinExistence type="predicted"/>
<name>A0ABS4YW47_9MICC</name>
<evidence type="ECO:0000259" key="1">
    <source>
        <dbReference type="Pfam" id="PF09348"/>
    </source>
</evidence>